<sequence>MTEILSRGQGDCVISQVSKVSPIQSARAPTHCPRESSVATQFTAHSVMNHQQQPLTPSQSDKGIHHRQCTSIYQQHHPSLNGIMELPSSPSIYQQHHPSLNGIMELPSTPSIYQQHHPSLNGIMELPSSPSIYQQHHPSLNGIIELPSSPFWRSSNLQPDFISALAVGQLCQPGSHQAMNTSLGTFQTQHHLKYIDQHYMKPHLRNGIDSPNFCMGLSQPFSPHALPEATTPSSHIPLPENAHHQLCYSSTSSSQGMAAAMTPGTPLSGPPLMECSTRKDTHLNLGQGATCTSTTPCSHSESTVTHALDIMKGGSSCRQRNPHTQHAASASHISSSLPPSENYEAINGPSQKVQNAKSKCCRREQESPTSSSLGPGMLSSKNSEQRTFSQVLLQRALLNSFEQSMLTNSKRQRMSKKCGLEHHQCSNSLPNQEALPSNGLLEQSLVPNHTSSPFFASQLMFGTTMPQHPLSSKPTLLKPAQPHSNSPSPSPSPSPISPTSGDPSQQNSDSQEAKTLFQCLNEGRKQFASHLSSPSSTTNNINFSQLLSTSLNFSYDDNPVIGHRRRPHRRTGSLHSAAVMSRKGGMGSVLQASHSCDLANGNVLSPSSISTYNICPASSLSALQLTAAGTLHSHISPCEITNKRKEAVQGAGTSCLKAATNSATALAPSPIASGREARFKRLREQLLKVTEAVEGAETTRLTATPNTATALALSPIAARREAHIKSLREQLLKVTEAGPMKLFEEMQLQALKNAQLARERVQQTSLLMSPSASADTSPTSSDATRCTRPDKVPALFRKLLLRPHGFKTATTVKKRSVTALEKEAKLNAAAQAVTLDDISAMDDVSATSLSEAHTEGKGDLFAPTRKRRRHSDRTDDLFKRRAMTIELEDVSLVMSQHASALQHPFRMHFAATEQDASALLSPFHENSLRDGTAPLLTMESASSIGICNGVAQADNVLDLNADDLDQLLSEFNEDMVFL</sequence>
<feature type="region of interest" description="Disordered" evidence="1">
    <location>
        <begin position="313"/>
        <end position="385"/>
    </location>
</feature>
<evidence type="ECO:0000313" key="3">
    <source>
        <dbReference type="Proteomes" id="UP000232323"/>
    </source>
</evidence>
<comment type="caution">
    <text evidence="2">The sequence shown here is derived from an EMBL/GenBank/DDBJ whole genome shotgun (WGS) entry which is preliminary data.</text>
</comment>
<protein>
    <submittedName>
        <fullName evidence="2">Uncharacterized protein</fullName>
    </submittedName>
</protein>
<evidence type="ECO:0000313" key="2">
    <source>
        <dbReference type="EMBL" id="GAX84901.1"/>
    </source>
</evidence>
<feature type="region of interest" description="Disordered" evidence="1">
    <location>
        <begin position="407"/>
        <end position="435"/>
    </location>
</feature>
<evidence type="ECO:0000256" key="1">
    <source>
        <dbReference type="SAM" id="MobiDB-lite"/>
    </source>
</evidence>
<feature type="compositionally biased region" description="Low complexity" evidence="1">
    <location>
        <begin position="769"/>
        <end position="784"/>
    </location>
</feature>
<accession>A0A250XPA0</accession>
<feature type="compositionally biased region" description="Low complexity" evidence="1">
    <location>
        <begin position="326"/>
        <end position="336"/>
    </location>
</feature>
<dbReference type="AlphaFoldDB" id="A0A250XPA0"/>
<name>A0A250XPA0_9CHLO</name>
<dbReference type="Proteomes" id="UP000232323">
    <property type="component" value="Unassembled WGS sequence"/>
</dbReference>
<organism evidence="2 3">
    <name type="scientific">Chlamydomonas eustigma</name>
    <dbReference type="NCBI Taxonomy" id="1157962"/>
    <lineage>
        <taxon>Eukaryota</taxon>
        <taxon>Viridiplantae</taxon>
        <taxon>Chlorophyta</taxon>
        <taxon>core chlorophytes</taxon>
        <taxon>Chlorophyceae</taxon>
        <taxon>CS clade</taxon>
        <taxon>Chlamydomonadales</taxon>
        <taxon>Chlamydomonadaceae</taxon>
        <taxon>Chlamydomonas</taxon>
    </lineage>
</organism>
<feature type="region of interest" description="Disordered" evidence="1">
    <location>
        <begin position="465"/>
        <end position="513"/>
    </location>
</feature>
<feature type="compositionally biased region" description="Polar residues" evidence="1">
    <location>
        <begin position="367"/>
        <end position="385"/>
    </location>
</feature>
<feature type="compositionally biased region" description="Polar residues" evidence="1">
    <location>
        <begin position="348"/>
        <end position="357"/>
    </location>
</feature>
<gene>
    <name evidence="2" type="ORF">CEUSTIGMA_g12322.t1</name>
</gene>
<feature type="compositionally biased region" description="Polar residues" evidence="1">
    <location>
        <begin position="465"/>
        <end position="474"/>
    </location>
</feature>
<feature type="compositionally biased region" description="Polar residues" evidence="1">
    <location>
        <begin position="425"/>
        <end position="435"/>
    </location>
</feature>
<dbReference type="EMBL" id="BEGY01000140">
    <property type="protein sequence ID" value="GAX84901.1"/>
    <property type="molecule type" value="Genomic_DNA"/>
</dbReference>
<proteinExistence type="predicted"/>
<reference evidence="2 3" key="1">
    <citation type="submission" date="2017-08" db="EMBL/GenBank/DDBJ databases">
        <title>Acidophilic green algal genome provides insights into adaptation to an acidic environment.</title>
        <authorList>
            <person name="Hirooka S."/>
            <person name="Hirose Y."/>
            <person name="Kanesaki Y."/>
            <person name="Higuchi S."/>
            <person name="Fujiwara T."/>
            <person name="Onuma R."/>
            <person name="Era A."/>
            <person name="Ohbayashi R."/>
            <person name="Uzuka A."/>
            <person name="Nozaki H."/>
            <person name="Yoshikawa H."/>
            <person name="Miyagishima S.Y."/>
        </authorList>
    </citation>
    <scope>NUCLEOTIDE SEQUENCE [LARGE SCALE GENOMIC DNA]</scope>
    <source>
        <strain evidence="2 3">NIES-2499</strain>
    </source>
</reference>
<feature type="region of interest" description="Disordered" evidence="1">
    <location>
        <begin position="766"/>
        <end position="787"/>
    </location>
</feature>
<keyword evidence="3" id="KW-1185">Reference proteome</keyword>